<dbReference type="GO" id="GO:0071555">
    <property type="term" value="P:cell wall organization"/>
    <property type="evidence" value="ECO:0007669"/>
    <property type="project" value="UniProtKB-KW"/>
</dbReference>
<feature type="transmembrane region" description="Helical" evidence="10">
    <location>
        <begin position="592"/>
        <end position="611"/>
    </location>
</feature>
<dbReference type="PANTHER" id="PTHR22914">
    <property type="entry name" value="CHITIN SYNTHASE"/>
    <property type="match status" value="1"/>
</dbReference>
<evidence type="ECO:0000259" key="12">
    <source>
        <dbReference type="Pfam" id="PF08407"/>
    </source>
</evidence>
<dbReference type="EMBL" id="CAIJEN010000014">
    <property type="protein sequence ID" value="CAD0094116.1"/>
    <property type="molecule type" value="Genomic_DNA"/>
</dbReference>
<dbReference type="AlphaFoldDB" id="A0A9N8JZN0"/>
<dbReference type="Proteomes" id="UP000716446">
    <property type="component" value="Unassembled WGS sequence"/>
</dbReference>
<feature type="transmembrane region" description="Helical" evidence="10">
    <location>
        <begin position="828"/>
        <end position="854"/>
    </location>
</feature>
<evidence type="ECO:0000313" key="14">
    <source>
        <dbReference type="Proteomes" id="UP000716446"/>
    </source>
</evidence>
<dbReference type="InterPro" id="IPR013616">
    <property type="entry name" value="Chitin_synth_N"/>
</dbReference>
<keyword evidence="7 10" id="KW-1133">Transmembrane helix</keyword>
<evidence type="ECO:0000256" key="5">
    <source>
        <dbReference type="ARBA" id="ARBA00022679"/>
    </source>
</evidence>
<evidence type="ECO:0000256" key="11">
    <source>
        <dbReference type="SAM" id="MobiDB-lite"/>
    </source>
</evidence>
<keyword evidence="3 10" id="KW-1003">Cell membrane</keyword>
<dbReference type="GO" id="GO:0030428">
    <property type="term" value="C:cell septum"/>
    <property type="evidence" value="ECO:0007669"/>
    <property type="project" value="TreeGrafter"/>
</dbReference>
<dbReference type="EC" id="2.4.1.16" evidence="2 10"/>
<comment type="subcellular location">
    <subcellularLocation>
        <location evidence="1 10">Cell membrane</location>
        <topology evidence="1 10">Multi-pass membrane protein</topology>
    </subcellularLocation>
</comment>
<keyword evidence="9 10" id="KW-0961">Cell wall biogenesis/degradation</keyword>
<reference evidence="13" key="1">
    <citation type="submission" date="2020-06" db="EMBL/GenBank/DDBJ databases">
        <authorList>
            <person name="Onetto C."/>
        </authorList>
    </citation>
    <scope>NUCLEOTIDE SEQUENCE</scope>
</reference>
<protein>
    <recommendedName>
        <fullName evidence="2 10">Chitin synthase</fullName>
        <ecNumber evidence="2 10">2.4.1.16</ecNumber>
    </recommendedName>
</protein>
<dbReference type="InterPro" id="IPR004835">
    <property type="entry name" value="Chitin_synth"/>
</dbReference>
<comment type="similarity">
    <text evidence="10">Belongs to the chitin synthase family.</text>
</comment>
<dbReference type="Pfam" id="PF01644">
    <property type="entry name" value="Chitin_synth_1"/>
    <property type="match status" value="1"/>
</dbReference>
<keyword evidence="6 10" id="KW-0812">Transmembrane</keyword>
<evidence type="ECO:0000256" key="4">
    <source>
        <dbReference type="ARBA" id="ARBA00022676"/>
    </source>
</evidence>
<evidence type="ECO:0000256" key="6">
    <source>
        <dbReference type="ARBA" id="ARBA00022692"/>
    </source>
</evidence>
<feature type="domain" description="Chitin synthase N-terminal" evidence="12">
    <location>
        <begin position="206"/>
        <end position="277"/>
    </location>
</feature>
<sequence>MSYNRLGPYGRHSPDEDEHYGAQSQNPFMDPRAGRSPSPGHPLESYALHDNPYTHDEPLHMPMGPGPRPGASPMPGTPSDRLQAQPTFSVEHVPGYGHSDSYDSHHYQTSPVYPPGDYALNPEDHHDAYHNEPYQPAITPMEEVYGPPSDGQHPHYWQDEVDTRPILQQDSAYGPDPHNVPTPMAEEQMEMNADQPQSGGGLRRWKTVKEVQLFNGNLVLDCPIPPRLLNQIQHAQPPERDEFTHMRYSAATCDPSEFYSERFTLRQKLFAKPRHTELFIVITMYNEEDELFARTMIGVIKNIEYMNSRNSSKTWGKEAWKKIVVCVVSDGRAKINPRTRAVLAGLGVYQDGIAKQQVNGKDVTAHIYEYTTQMTLELKKGVVSVKKGNTPVQMLFCLKEKNQKKINSHRWFFQAFGEVLDPNICVLIDAGTKPGKDSIYKLWKAFDLEPMCAGACGEIKAMLDHGKTLINPLVAAQNFEYKMSNILDKPLESAFGFISVLPGAFSAYRFMALQNDKTGQGPLEKYFAGEKMHGANAGIFTANMYLAEDRILCFELVSKRNCSWILQYVKSATGETDVPTEMADFILQRRRWLNGSFFAAVYALAHFHQIFRSNHSVGRNFMFMVEFFYQGISMLFAWFAIAQLKEHDHFTFSMLFTNSLFLTLIVSMASTYVLYFVASFMFLDPWHMFTSFLQYLLLTPTYINILNVYAFCNTHDITWGTKGDDKPEKLPSAVTKPGGKVDVTIPSDDHDLNSQYEEELRVFSTKWTPPVKTASAAEKHEDYYKGFRSAVVLAWMFCNLALAAVVLNTGGLNRVSVGVQDDNQRSTIYMSVVLWSVAVLSAFRFIGACWFLVVRLIRGV</sequence>
<keyword evidence="8 10" id="KW-0472">Membrane</keyword>
<dbReference type="CDD" id="cd04190">
    <property type="entry name" value="Chitin_synth_C"/>
    <property type="match status" value="1"/>
</dbReference>
<evidence type="ECO:0000256" key="9">
    <source>
        <dbReference type="ARBA" id="ARBA00023316"/>
    </source>
</evidence>
<dbReference type="GO" id="GO:0004100">
    <property type="term" value="F:chitin synthase activity"/>
    <property type="evidence" value="ECO:0007669"/>
    <property type="project" value="UniProtKB-UniRule"/>
</dbReference>
<keyword evidence="14" id="KW-1185">Reference proteome</keyword>
<evidence type="ECO:0000256" key="8">
    <source>
        <dbReference type="ARBA" id="ARBA00023136"/>
    </source>
</evidence>
<dbReference type="GO" id="GO:0005886">
    <property type="term" value="C:plasma membrane"/>
    <property type="evidence" value="ECO:0007669"/>
    <property type="project" value="UniProtKB-SubCell"/>
</dbReference>
<evidence type="ECO:0000256" key="10">
    <source>
        <dbReference type="RuleBase" id="RU366040"/>
    </source>
</evidence>
<comment type="function">
    <text evidence="10">Polymerizes chitin, a structural polymer of the cell wall and septum, by transferring the sugar moiety of UDP-GlcNAc to the non-reducing end of the growing chitin polymer.</text>
</comment>
<comment type="catalytic activity">
    <reaction evidence="10">
        <text>[(1-&gt;4)-N-acetyl-beta-D-glucosaminyl](n) + UDP-N-acetyl-alpha-D-glucosamine = [(1-&gt;4)-N-acetyl-beta-D-glucosaminyl](n+1) + UDP + H(+)</text>
        <dbReference type="Rhea" id="RHEA:16637"/>
        <dbReference type="Rhea" id="RHEA-COMP:9593"/>
        <dbReference type="Rhea" id="RHEA-COMP:9595"/>
        <dbReference type="ChEBI" id="CHEBI:15378"/>
        <dbReference type="ChEBI" id="CHEBI:17029"/>
        <dbReference type="ChEBI" id="CHEBI:57705"/>
        <dbReference type="ChEBI" id="CHEBI:58223"/>
        <dbReference type="EC" id="2.4.1.16"/>
    </reaction>
</comment>
<evidence type="ECO:0000256" key="7">
    <source>
        <dbReference type="ARBA" id="ARBA00022989"/>
    </source>
</evidence>
<dbReference type="SUPFAM" id="SSF53448">
    <property type="entry name" value="Nucleotide-diphospho-sugar transferases"/>
    <property type="match status" value="1"/>
</dbReference>
<gene>
    <name evidence="13" type="ORF">AWRI4619_LOCUS8214</name>
</gene>
<feature type="transmembrane region" description="Helical" evidence="10">
    <location>
        <begin position="623"/>
        <end position="641"/>
    </location>
</feature>
<organism evidence="13 14">
    <name type="scientific">Aureobasidium vineae</name>
    <dbReference type="NCBI Taxonomy" id="2773715"/>
    <lineage>
        <taxon>Eukaryota</taxon>
        <taxon>Fungi</taxon>
        <taxon>Dikarya</taxon>
        <taxon>Ascomycota</taxon>
        <taxon>Pezizomycotina</taxon>
        <taxon>Dothideomycetes</taxon>
        <taxon>Dothideomycetidae</taxon>
        <taxon>Dothideales</taxon>
        <taxon>Saccotheciaceae</taxon>
        <taxon>Aureobasidium</taxon>
    </lineage>
</organism>
<feature type="transmembrane region" description="Helical" evidence="10">
    <location>
        <begin position="789"/>
        <end position="808"/>
    </location>
</feature>
<dbReference type="PANTHER" id="PTHR22914:SF9">
    <property type="entry name" value="CHITIN SYNTHASE 1"/>
    <property type="match status" value="1"/>
</dbReference>
<keyword evidence="4 10" id="KW-0328">Glycosyltransferase</keyword>
<feature type="transmembrane region" description="Helical" evidence="10">
    <location>
        <begin position="661"/>
        <end position="683"/>
    </location>
</feature>
<dbReference type="InterPro" id="IPR029044">
    <property type="entry name" value="Nucleotide-diphossugar_trans"/>
</dbReference>
<comment type="caution">
    <text evidence="13">The sequence shown here is derived from an EMBL/GenBank/DDBJ whole genome shotgun (WGS) entry which is preliminary data.</text>
</comment>
<evidence type="ECO:0000256" key="2">
    <source>
        <dbReference type="ARBA" id="ARBA00012543"/>
    </source>
</evidence>
<feature type="region of interest" description="Disordered" evidence="11">
    <location>
        <begin position="1"/>
        <end position="81"/>
    </location>
</feature>
<evidence type="ECO:0000256" key="1">
    <source>
        <dbReference type="ARBA" id="ARBA00004651"/>
    </source>
</evidence>
<proteinExistence type="inferred from homology"/>
<accession>A0A9N8JZN0</accession>
<dbReference type="GO" id="GO:0006031">
    <property type="term" value="P:chitin biosynthetic process"/>
    <property type="evidence" value="ECO:0007669"/>
    <property type="project" value="UniProtKB-UniRule"/>
</dbReference>
<evidence type="ECO:0000313" key="13">
    <source>
        <dbReference type="EMBL" id="CAD0094116.1"/>
    </source>
</evidence>
<feature type="compositionally biased region" description="Pro residues" evidence="11">
    <location>
        <begin position="64"/>
        <end position="76"/>
    </location>
</feature>
<name>A0A9N8JZN0_9PEZI</name>
<dbReference type="Pfam" id="PF08407">
    <property type="entry name" value="Chitin_synth_1N"/>
    <property type="match status" value="1"/>
</dbReference>
<evidence type="ECO:0000256" key="3">
    <source>
        <dbReference type="ARBA" id="ARBA00022475"/>
    </source>
</evidence>
<keyword evidence="5 10" id="KW-0808">Transferase</keyword>